<dbReference type="RefSeq" id="WP_202234676.1">
    <property type="nucleotide sequence ID" value="NZ_AP018365.1"/>
</dbReference>
<name>A0A7U3VPE6_9ACTN</name>
<accession>A0A7U3VPE6</accession>
<evidence type="ECO:0000256" key="2">
    <source>
        <dbReference type="SAM" id="SignalP"/>
    </source>
</evidence>
<protein>
    <recommendedName>
        <fullName evidence="5">Lipoprotein</fullName>
    </recommendedName>
</protein>
<feature type="compositionally biased region" description="Polar residues" evidence="1">
    <location>
        <begin position="35"/>
        <end position="52"/>
    </location>
</feature>
<dbReference type="PROSITE" id="PS51257">
    <property type="entry name" value="PROKAR_LIPOPROTEIN"/>
    <property type="match status" value="1"/>
</dbReference>
<keyword evidence="4" id="KW-1185">Reference proteome</keyword>
<reference evidence="3 4" key="4">
    <citation type="journal article" date="2020" name="Sci. Rep.">
        <title>beta-carboline chemical signals induce reveromycin production through a LuxR family regulator in Streptomyces sp. SN-593.</title>
        <authorList>
            <person name="Panthee S."/>
            <person name="Kito N."/>
            <person name="Hayashi T."/>
            <person name="Shimizu T."/>
            <person name="Ishikawa J."/>
            <person name="Hamamoto H."/>
            <person name="Osada H."/>
            <person name="Takahashi S."/>
        </authorList>
    </citation>
    <scope>NUCLEOTIDE SEQUENCE [LARGE SCALE GENOMIC DNA]</scope>
    <source>
        <strain evidence="3 4">SN-593</strain>
    </source>
</reference>
<evidence type="ECO:0000313" key="4">
    <source>
        <dbReference type="Proteomes" id="UP000595703"/>
    </source>
</evidence>
<reference evidence="3 4" key="1">
    <citation type="journal article" date="2010" name="J. Bacteriol.">
        <title>Biochemical characterization of a novel indole prenyltransferase from Streptomyces sp. SN-593.</title>
        <authorList>
            <person name="Takahashi S."/>
            <person name="Takagi H."/>
            <person name="Toyoda A."/>
            <person name="Uramoto M."/>
            <person name="Nogawa T."/>
            <person name="Ueki M."/>
            <person name="Sakaki Y."/>
            <person name="Osada H."/>
        </authorList>
    </citation>
    <scope>NUCLEOTIDE SEQUENCE [LARGE SCALE GENOMIC DNA]</scope>
    <source>
        <strain evidence="3 4">SN-593</strain>
    </source>
</reference>
<gene>
    <name evidence="3" type="ORF">RVR_4756</name>
</gene>
<feature type="signal peptide" evidence="2">
    <location>
        <begin position="1"/>
        <end position="42"/>
    </location>
</feature>
<feature type="region of interest" description="Disordered" evidence="1">
    <location>
        <begin position="35"/>
        <end position="56"/>
    </location>
</feature>
<feature type="chain" id="PRO_5032539304" description="Lipoprotein" evidence="2">
    <location>
        <begin position="43"/>
        <end position="181"/>
    </location>
</feature>
<dbReference type="Proteomes" id="UP000595703">
    <property type="component" value="Chromosome"/>
</dbReference>
<sequence length="181" mass="18237">MSRNRRSALRSTRVPRALRALAGAAALVALATGCTHSGSSQAAPSQVPTTGTPGRADVHEADVDLTITDAVAHLDSAGNGTLTMAIRNDSGVPEHLDMVGAPDAGRGVIAGRSTGKTGDPGSLMDAGIYLPDGTTVTFGGTGPTVTFTAVHGVTAQHTLPLMLEFGVARLVNLSARVVTTG</sequence>
<proteinExistence type="predicted"/>
<evidence type="ECO:0000256" key="1">
    <source>
        <dbReference type="SAM" id="MobiDB-lite"/>
    </source>
</evidence>
<reference evidence="3 4" key="3">
    <citation type="journal article" date="2011" name="Nat. Chem. Biol.">
        <title>Reveromycin A biosynthesis uses RevG and RevJ for stereospecific spiroacetal formation.</title>
        <authorList>
            <person name="Takahashi S."/>
            <person name="Toyoda A."/>
            <person name="Sekiyama Y."/>
            <person name="Takagi H."/>
            <person name="Nogawa T."/>
            <person name="Uramoto M."/>
            <person name="Suzuki R."/>
            <person name="Koshino H."/>
            <person name="Kumano T."/>
            <person name="Panthee S."/>
            <person name="Dairi T."/>
            <person name="Ishikawa J."/>
            <person name="Ikeda H."/>
            <person name="Sakaki Y."/>
            <person name="Osada H."/>
        </authorList>
    </citation>
    <scope>NUCLEOTIDE SEQUENCE [LARGE SCALE GENOMIC DNA]</scope>
    <source>
        <strain evidence="3 4">SN-593</strain>
    </source>
</reference>
<evidence type="ECO:0008006" key="5">
    <source>
        <dbReference type="Google" id="ProtNLM"/>
    </source>
</evidence>
<organism evidence="3 4">
    <name type="scientific">Actinacidiphila reveromycinica</name>
    <dbReference type="NCBI Taxonomy" id="659352"/>
    <lineage>
        <taxon>Bacteria</taxon>
        <taxon>Bacillati</taxon>
        <taxon>Actinomycetota</taxon>
        <taxon>Actinomycetes</taxon>
        <taxon>Kitasatosporales</taxon>
        <taxon>Streptomycetaceae</taxon>
        <taxon>Actinacidiphila</taxon>
    </lineage>
</organism>
<keyword evidence="2" id="KW-0732">Signal</keyword>
<dbReference type="EMBL" id="AP018365">
    <property type="protein sequence ID" value="BBA98539.1"/>
    <property type="molecule type" value="Genomic_DNA"/>
</dbReference>
<evidence type="ECO:0000313" key="3">
    <source>
        <dbReference type="EMBL" id="BBA98539.1"/>
    </source>
</evidence>
<dbReference type="KEGG" id="arev:RVR_4756"/>
<reference evidence="3 4" key="2">
    <citation type="journal article" date="2011" name="J. Antibiot.">
        <title>Furaquinocins I and J: novel polyketide isoprenoid hybrid compounds from Streptomyces reveromyceticus SN-593.</title>
        <authorList>
            <person name="Panthee S."/>
            <person name="Takahashi S."/>
            <person name="Takagi H."/>
            <person name="Nogawa T."/>
            <person name="Oowada E."/>
            <person name="Uramoto M."/>
            <person name="Osada H."/>
        </authorList>
    </citation>
    <scope>NUCLEOTIDE SEQUENCE [LARGE SCALE GENOMIC DNA]</scope>
    <source>
        <strain evidence="3 4">SN-593</strain>
    </source>
</reference>
<dbReference type="AlphaFoldDB" id="A0A7U3VPE6"/>